<dbReference type="Proteomes" id="UP000325577">
    <property type="component" value="Linkage Group LG12"/>
</dbReference>
<feature type="region of interest" description="Disordered" evidence="13">
    <location>
        <begin position="432"/>
        <end position="468"/>
    </location>
</feature>
<dbReference type="GO" id="GO:0005524">
    <property type="term" value="F:ATP binding"/>
    <property type="evidence" value="ECO:0007669"/>
    <property type="project" value="InterPro"/>
</dbReference>
<dbReference type="AlphaFoldDB" id="A0A5J5BFM1"/>
<dbReference type="PRINTS" id="PR00625">
    <property type="entry name" value="JDOMAIN"/>
</dbReference>
<keyword evidence="17" id="KW-1185">Reference proteome</keyword>
<dbReference type="SMART" id="SM00271">
    <property type="entry name" value="DnaJ"/>
    <property type="match status" value="1"/>
</dbReference>
<feature type="compositionally biased region" description="Polar residues" evidence="13">
    <location>
        <begin position="432"/>
        <end position="458"/>
    </location>
</feature>
<dbReference type="InterPro" id="IPR018253">
    <property type="entry name" value="DnaJ_domain_CS"/>
</dbReference>
<name>A0A5J5BFM1_9ASTE</name>
<dbReference type="FunFam" id="2.10.230.10:FF:000006">
    <property type="entry name" value="Chaperone protein dnaJ A6 chloroplastic"/>
    <property type="match status" value="1"/>
</dbReference>
<dbReference type="PANTHER" id="PTHR43096">
    <property type="entry name" value="DNAJ HOMOLOG 1, MITOCHONDRIAL-RELATED"/>
    <property type="match status" value="1"/>
</dbReference>
<keyword evidence="3" id="KW-0934">Plastid</keyword>
<sequence length="496" mass="53583">MATTSLSHLPSLSSIPDRSQFLFPSSTAASFSSFFAGGTNRWSSQISFISVSSSYSSQFKKKISAKRFGTLVAASADYYFTLGVSKSASSKEIKAAYRRLARQYHPDVNKQPGAAEKFKEISAAYEVLSDDKKRALYDQYGEAGVKSTVGGQAGAYTTNPFDLFEAFFGTSMGGFPGMDQTGFGTSRRHTVSKGEDIRYDMTLEFLAAIFGAEKEFEVTHLETCEACTGTGAKIGSKMRICSTCGGRGEVTLTEQTLFGLFSQVSVCPNCGGDGEVISEYCRKCSGEGRIRVKKDIKVKIPPGVSKGSILRVAGEGDAGPKGGRPGDLFVYLDVEEIPEIQRDGMNLYSTVSINYLDAIVGTVVKVETVEGITDLQIPPGTQHGDVLVLPRKGAPKLNKPSIRGDHLFTTKVTVPNHISAKERELLEELAFLNSTPSSRSQTRTKAQQASKGTESQIGSVVDKTDEPGNQNDLWKKLKDFAGSVTNGALKWLKDNL</sequence>
<feature type="domain" description="CR-type" evidence="15">
    <location>
        <begin position="211"/>
        <end position="293"/>
    </location>
</feature>
<dbReference type="OrthoDB" id="10256793at2759"/>
<dbReference type="InterPro" id="IPR008971">
    <property type="entry name" value="HSP40/DnaJ_pept-bd"/>
</dbReference>
<evidence type="ECO:0000313" key="16">
    <source>
        <dbReference type="EMBL" id="KAA8541933.1"/>
    </source>
</evidence>
<dbReference type="InterPro" id="IPR036410">
    <property type="entry name" value="HSP_DnaJ_Cys-rich_dom_sf"/>
</dbReference>
<evidence type="ECO:0000256" key="9">
    <source>
        <dbReference type="ARBA" id="ARBA00057337"/>
    </source>
</evidence>
<dbReference type="PROSITE" id="PS51188">
    <property type="entry name" value="ZF_CR"/>
    <property type="match status" value="1"/>
</dbReference>
<evidence type="ECO:0000256" key="1">
    <source>
        <dbReference type="ARBA" id="ARBA00004229"/>
    </source>
</evidence>
<dbReference type="FunFam" id="2.60.260.20:FF:000009">
    <property type="entry name" value="Putative Mitochondrial DnaJ chaperone"/>
    <property type="match status" value="1"/>
</dbReference>
<proteinExistence type="inferred from homology"/>
<evidence type="ECO:0000256" key="3">
    <source>
        <dbReference type="ARBA" id="ARBA00022640"/>
    </source>
</evidence>
<dbReference type="GO" id="GO:0051082">
    <property type="term" value="F:unfolded protein binding"/>
    <property type="evidence" value="ECO:0007669"/>
    <property type="project" value="InterPro"/>
</dbReference>
<evidence type="ECO:0000256" key="10">
    <source>
        <dbReference type="ARBA" id="ARBA00061004"/>
    </source>
</evidence>
<dbReference type="GO" id="GO:0008270">
    <property type="term" value="F:zinc ion binding"/>
    <property type="evidence" value="ECO:0007669"/>
    <property type="project" value="UniProtKB-KW"/>
</dbReference>
<comment type="function">
    <text evidence="9">Plays pivotal roles in chloroplast development. Is essential for the regulation of chloroplast development and differentiation.</text>
</comment>
<dbReference type="FunFam" id="1.10.287.110:FF:000037">
    <property type="entry name" value="Chaperone protein dnaJ A6 chloroplastic"/>
    <property type="match status" value="1"/>
</dbReference>
<feature type="domain" description="J" evidence="14">
    <location>
        <begin position="77"/>
        <end position="141"/>
    </location>
</feature>
<dbReference type="SUPFAM" id="SSF46565">
    <property type="entry name" value="Chaperone J-domain"/>
    <property type="match status" value="1"/>
</dbReference>
<keyword evidence="4 12" id="KW-0479">Metal-binding</keyword>
<dbReference type="NCBIfam" id="TIGR02349">
    <property type="entry name" value="DnaJ_bact"/>
    <property type="match status" value="1"/>
</dbReference>
<evidence type="ECO:0000256" key="12">
    <source>
        <dbReference type="PROSITE-ProRule" id="PRU00546"/>
    </source>
</evidence>
<dbReference type="GO" id="GO:0031072">
    <property type="term" value="F:heat shock protein binding"/>
    <property type="evidence" value="ECO:0007669"/>
    <property type="project" value="InterPro"/>
</dbReference>
<protein>
    <recommendedName>
        <fullName evidence="18">J domain-containing protein</fullName>
    </recommendedName>
</protein>
<dbReference type="GO" id="GO:0009535">
    <property type="term" value="C:chloroplast thylakoid membrane"/>
    <property type="evidence" value="ECO:0007669"/>
    <property type="project" value="TreeGrafter"/>
</dbReference>
<keyword evidence="2" id="KW-0150">Chloroplast</keyword>
<comment type="subcellular location">
    <subcellularLocation>
        <location evidence="1">Plastid</location>
        <location evidence="1">Chloroplast</location>
    </subcellularLocation>
</comment>
<dbReference type="Gene3D" id="2.10.230.10">
    <property type="entry name" value="Heat shock protein DnaJ, cysteine-rich domain"/>
    <property type="match status" value="1"/>
</dbReference>
<evidence type="ECO:0000259" key="14">
    <source>
        <dbReference type="PROSITE" id="PS50076"/>
    </source>
</evidence>
<evidence type="ECO:0000256" key="2">
    <source>
        <dbReference type="ARBA" id="ARBA00022528"/>
    </source>
</evidence>
<comment type="subunit">
    <text evidence="11">Interacts with PCNA.</text>
</comment>
<evidence type="ECO:0000256" key="11">
    <source>
        <dbReference type="ARBA" id="ARBA00062980"/>
    </source>
</evidence>
<keyword evidence="6 12" id="KW-0863">Zinc-finger</keyword>
<dbReference type="Gene3D" id="1.10.287.110">
    <property type="entry name" value="DnaJ domain"/>
    <property type="match status" value="1"/>
</dbReference>
<gene>
    <name evidence="16" type="ORF">F0562_023085</name>
</gene>
<dbReference type="NCBIfam" id="NF008035">
    <property type="entry name" value="PRK10767.1"/>
    <property type="match status" value="1"/>
</dbReference>
<dbReference type="InterPro" id="IPR001305">
    <property type="entry name" value="HSP_DnaJ_Cys-rich_dom"/>
</dbReference>
<dbReference type="PROSITE" id="PS50076">
    <property type="entry name" value="DNAJ_2"/>
    <property type="match status" value="1"/>
</dbReference>
<evidence type="ECO:0000256" key="5">
    <source>
        <dbReference type="ARBA" id="ARBA00022737"/>
    </source>
</evidence>
<evidence type="ECO:0000256" key="13">
    <source>
        <dbReference type="SAM" id="MobiDB-lite"/>
    </source>
</evidence>
<dbReference type="InterPro" id="IPR012724">
    <property type="entry name" value="DnaJ"/>
</dbReference>
<dbReference type="Pfam" id="PF01556">
    <property type="entry name" value="DnaJ_C"/>
    <property type="match status" value="1"/>
</dbReference>
<reference evidence="16 17" key="1">
    <citation type="submission" date="2019-09" db="EMBL/GenBank/DDBJ databases">
        <title>A chromosome-level genome assembly of the Chinese tupelo Nyssa sinensis.</title>
        <authorList>
            <person name="Yang X."/>
            <person name="Kang M."/>
            <person name="Yang Y."/>
            <person name="Xiong H."/>
            <person name="Wang M."/>
            <person name="Zhang Z."/>
            <person name="Wang Z."/>
            <person name="Wu H."/>
            <person name="Ma T."/>
            <person name="Liu J."/>
            <person name="Xi Z."/>
        </authorList>
    </citation>
    <scope>NUCLEOTIDE SEQUENCE [LARGE SCALE GENOMIC DNA]</scope>
    <source>
        <strain evidence="16">J267</strain>
        <tissue evidence="16">Leaf</tissue>
    </source>
</reference>
<dbReference type="Pfam" id="PF00226">
    <property type="entry name" value="DnaJ"/>
    <property type="match status" value="1"/>
</dbReference>
<evidence type="ECO:0000256" key="8">
    <source>
        <dbReference type="ARBA" id="ARBA00022946"/>
    </source>
</evidence>
<dbReference type="InterPro" id="IPR036869">
    <property type="entry name" value="J_dom_sf"/>
</dbReference>
<evidence type="ECO:0008006" key="18">
    <source>
        <dbReference type="Google" id="ProtNLM"/>
    </source>
</evidence>
<dbReference type="CDD" id="cd06257">
    <property type="entry name" value="DnaJ"/>
    <property type="match status" value="1"/>
</dbReference>
<dbReference type="SUPFAM" id="SSF57938">
    <property type="entry name" value="DnaJ/Hsp40 cysteine-rich domain"/>
    <property type="match status" value="1"/>
</dbReference>
<keyword evidence="5" id="KW-0677">Repeat</keyword>
<dbReference type="GO" id="GO:0042026">
    <property type="term" value="P:protein refolding"/>
    <property type="evidence" value="ECO:0007669"/>
    <property type="project" value="TreeGrafter"/>
</dbReference>
<dbReference type="GO" id="GO:0009408">
    <property type="term" value="P:response to heat"/>
    <property type="evidence" value="ECO:0007669"/>
    <property type="project" value="InterPro"/>
</dbReference>
<evidence type="ECO:0000259" key="15">
    <source>
        <dbReference type="PROSITE" id="PS51188"/>
    </source>
</evidence>
<comment type="similarity">
    <text evidence="10">Belongs to the DnaJ family.</text>
</comment>
<evidence type="ECO:0000256" key="6">
    <source>
        <dbReference type="ARBA" id="ARBA00022771"/>
    </source>
</evidence>
<dbReference type="PANTHER" id="PTHR43096:SF22">
    <property type="entry name" value="MOLECULAR CHAPERONE HSP40_DNAJ FAMILY PROTEIN"/>
    <property type="match status" value="1"/>
</dbReference>
<accession>A0A5J5BFM1</accession>
<dbReference type="FunFam" id="2.60.260.20:FF:000005">
    <property type="entry name" value="Chaperone protein dnaJ 1, mitochondrial"/>
    <property type="match status" value="1"/>
</dbReference>
<dbReference type="PROSITE" id="PS00636">
    <property type="entry name" value="DNAJ_1"/>
    <property type="match status" value="1"/>
</dbReference>
<evidence type="ECO:0000256" key="4">
    <source>
        <dbReference type="ARBA" id="ARBA00022723"/>
    </source>
</evidence>
<organism evidence="16 17">
    <name type="scientific">Nyssa sinensis</name>
    <dbReference type="NCBI Taxonomy" id="561372"/>
    <lineage>
        <taxon>Eukaryota</taxon>
        <taxon>Viridiplantae</taxon>
        <taxon>Streptophyta</taxon>
        <taxon>Embryophyta</taxon>
        <taxon>Tracheophyta</taxon>
        <taxon>Spermatophyta</taxon>
        <taxon>Magnoliopsida</taxon>
        <taxon>eudicotyledons</taxon>
        <taxon>Gunneridae</taxon>
        <taxon>Pentapetalae</taxon>
        <taxon>asterids</taxon>
        <taxon>Cornales</taxon>
        <taxon>Nyssaceae</taxon>
        <taxon>Nyssa</taxon>
    </lineage>
</organism>
<dbReference type="Pfam" id="PF00684">
    <property type="entry name" value="DnaJ_CXXCXGXG"/>
    <property type="match status" value="1"/>
</dbReference>
<keyword evidence="8" id="KW-0809">Transit peptide</keyword>
<dbReference type="InterPro" id="IPR002939">
    <property type="entry name" value="DnaJ_C"/>
</dbReference>
<evidence type="ECO:0000313" key="17">
    <source>
        <dbReference type="Proteomes" id="UP000325577"/>
    </source>
</evidence>
<feature type="zinc finger region" description="CR-type" evidence="12">
    <location>
        <begin position="211"/>
        <end position="293"/>
    </location>
</feature>
<dbReference type="SUPFAM" id="SSF49493">
    <property type="entry name" value="HSP40/DnaJ peptide-binding domain"/>
    <property type="match status" value="2"/>
</dbReference>
<evidence type="ECO:0000256" key="7">
    <source>
        <dbReference type="ARBA" id="ARBA00022833"/>
    </source>
</evidence>
<keyword evidence="7 12" id="KW-0862">Zinc</keyword>
<dbReference type="InterPro" id="IPR001623">
    <property type="entry name" value="DnaJ_domain"/>
</dbReference>
<dbReference type="EMBL" id="CM018035">
    <property type="protein sequence ID" value="KAA8541933.1"/>
    <property type="molecule type" value="Genomic_DNA"/>
</dbReference>
<dbReference type="CDD" id="cd10747">
    <property type="entry name" value="DnaJ_C"/>
    <property type="match status" value="1"/>
</dbReference>
<dbReference type="CDD" id="cd10719">
    <property type="entry name" value="DnaJ_zf"/>
    <property type="match status" value="1"/>
</dbReference>
<dbReference type="HAMAP" id="MF_01152">
    <property type="entry name" value="DnaJ"/>
    <property type="match status" value="1"/>
</dbReference>
<dbReference type="Gene3D" id="2.60.260.20">
    <property type="entry name" value="Urease metallochaperone UreE, N-terminal domain"/>
    <property type="match status" value="2"/>
</dbReference>